<dbReference type="Proteomes" id="UP000480854">
    <property type="component" value="Unassembled WGS sequence"/>
</dbReference>
<sequence length="79" mass="9047">MVCVVEIWSFRFSLVFENIDKSAFDNFEKIDCVPLLLFCVSVQDVIPETCRNGAIQFPFGNRSRRFADATATFRNFLSG</sequence>
<dbReference type="AlphaFoldDB" id="A0A9W7KNN1"/>
<proteinExistence type="predicted"/>
<reference evidence="1 2" key="1">
    <citation type="submission" date="2018-07" db="EMBL/GenBank/DDBJ databases">
        <title>Genome sequence of Azospirillum sp. ATCC 49961.</title>
        <authorList>
            <person name="Sant'Anna F.H."/>
            <person name="Baldani J.I."/>
            <person name="Zilli J.E."/>
            <person name="Reis V.M."/>
            <person name="Hartmann A."/>
            <person name="Cruz L."/>
            <person name="de Souza E.M."/>
            <person name="de Oliveira Pedrosa F."/>
            <person name="Passaglia L.M.P."/>
        </authorList>
    </citation>
    <scope>NUCLEOTIDE SEQUENCE [LARGE SCALE GENOMIC DNA]</scope>
    <source>
        <strain evidence="1 2">ATCC 49961</strain>
    </source>
</reference>
<accession>A0A9W7KNN1</accession>
<gene>
    <name evidence="1" type="ORF">DS843_30335</name>
</gene>
<protein>
    <submittedName>
        <fullName evidence="1">Uncharacterized protein</fullName>
    </submittedName>
</protein>
<comment type="caution">
    <text evidence="1">The sequence shown here is derived from an EMBL/GenBank/DDBJ whole genome shotgun (WGS) entry which is preliminary data.</text>
</comment>
<keyword evidence="2" id="KW-1185">Reference proteome</keyword>
<evidence type="ECO:0000313" key="1">
    <source>
        <dbReference type="EMBL" id="KAA0675721.1"/>
    </source>
</evidence>
<evidence type="ECO:0000313" key="2">
    <source>
        <dbReference type="Proteomes" id="UP000480854"/>
    </source>
</evidence>
<organism evidence="1 2">
    <name type="scientific">Roseomonas genomospecies 6</name>
    <dbReference type="NCBI Taxonomy" id="214106"/>
    <lineage>
        <taxon>Bacteria</taxon>
        <taxon>Pseudomonadati</taxon>
        <taxon>Pseudomonadota</taxon>
        <taxon>Alphaproteobacteria</taxon>
        <taxon>Acetobacterales</taxon>
        <taxon>Roseomonadaceae</taxon>
        <taxon>Roseomonas</taxon>
    </lineage>
</organism>
<dbReference type="EMBL" id="QOKW01000057">
    <property type="protein sequence ID" value="KAA0675721.1"/>
    <property type="molecule type" value="Genomic_DNA"/>
</dbReference>
<name>A0A9W7KNN1_9PROT</name>